<dbReference type="SUPFAM" id="SSF51730">
    <property type="entry name" value="FAD-linked oxidoreductase"/>
    <property type="match status" value="1"/>
</dbReference>
<evidence type="ECO:0000313" key="2">
    <source>
        <dbReference type="EMBL" id="MBE3608878.1"/>
    </source>
</evidence>
<dbReference type="InterPro" id="IPR029041">
    <property type="entry name" value="FAD-linked_oxidoreductase-like"/>
</dbReference>
<dbReference type="EMBL" id="LIWG01000022">
    <property type="protein sequence ID" value="MBE3608878.1"/>
    <property type="molecule type" value="Genomic_DNA"/>
</dbReference>
<sequence>YEIAKSRTDIVYGGICIPERHITKGDEHLRVAQKIQQGCKFFITQAVYDDKNAKKFLDYYAKLDAPKVPIIFTFTPCGSARSLEFMKWLGIEISPKTEQELLGAQDMLAHSMKHSAKLFGELYEYGKRLGISIGANVESVAKNKTDIAAAVTLFSSLKTMI</sequence>
<reference evidence="2 3" key="1">
    <citation type="submission" date="2015-08" db="EMBL/GenBank/DDBJ databases">
        <title>Comparative genomics of the Campylobacter concisus group.</title>
        <authorList>
            <person name="Yee E."/>
            <person name="Chapman M.H."/>
            <person name="Huynh S."/>
            <person name="Bono J.L."/>
            <person name="On S.L."/>
            <person name="St Leger J."/>
            <person name="Foster G."/>
            <person name="Parker C.T."/>
            <person name="Miller W.G."/>
        </authorList>
    </citation>
    <scope>NUCLEOTIDE SEQUENCE [LARGE SCALE GENOMIC DNA]</scope>
    <source>
        <strain evidence="2 3">RM9337</strain>
    </source>
</reference>
<keyword evidence="3" id="KW-1185">Reference proteome</keyword>
<gene>
    <name evidence="2" type="ORF">CCAL9337_09160</name>
</gene>
<dbReference type="Gene3D" id="3.20.20.220">
    <property type="match status" value="1"/>
</dbReference>
<dbReference type="Proteomes" id="UP000650616">
    <property type="component" value="Unassembled WGS sequence"/>
</dbReference>
<feature type="non-terminal residue" evidence="2">
    <location>
        <position position="1"/>
    </location>
</feature>
<comment type="caution">
    <text evidence="2">The sequence shown here is derived from an EMBL/GenBank/DDBJ whole genome shotgun (WGS) entry which is preliminary data.</text>
</comment>
<evidence type="ECO:0000256" key="1">
    <source>
        <dbReference type="ARBA" id="ARBA00023002"/>
    </source>
</evidence>
<name>A0AAW3ZXQ5_9BACT</name>
<dbReference type="AlphaFoldDB" id="A0AAW3ZXQ5"/>
<evidence type="ECO:0000313" key="3">
    <source>
        <dbReference type="Proteomes" id="UP000650616"/>
    </source>
</evidence>
<dbReference type="GO" id="GO:0016491">
    <property type="term" value="F:oxidoreductase activity"/>
    <property type="evidence" value="ECO:0007669"/>
    <property type="project" value="UniProtKB-KW"/>
</dbReference>
<accession>A0AAW3ZXQ5</accession>
<protein>
    <submittedName>
        <fullName evidence="2">Methylenetetrahydrofolate reductase</fullName>
    </submittedName>
</protein>
<proteinExistence type="predicted"/>
<organism evidence="2 3">
    <name type="scientific">Campylobacter californiensis</name>
    <dbReference type="NCBI Taxonomy" id="1032243"/>
    <lineage>
        <taxon>Bacteria</taxon>
        <taxon>Pseudomonadati</taxon>
        <taxon>Campylobacterota</taxon>
        <taxon>Epsilonproteobacteria</taxon>
        <taxon>Campylobacterales</taxon>
        <taxon>Campylobacteraceae</taxon>
        <taxon>Campylobacter</taxon>
    </lineage>
</organism>
<keyword evidence="1" id="KW-0560">Oxidoreductase</keyword>